<evidence type="ECO:0000256" key="1">
    <source>
        <dbReference type="SAM" id="SignalP"/>
    </source>
</evidence>
<proteinExistence type="predicted"/>
<evidence type="ECO:0000313" key="4">
    <source>
        <dbReference type="Proteomes" id="UP001189225"/>
    </source>
</evidence>
<dbReference type="InterPro" id="IPR052755">
    <property type="entry name" value="Lysozyme_Inhibitor_LprI"/>
</dbReference>
<dbReference type="PANTHER" id="PTHR37549">
    <property type="entry name" value="LIPOPROTEIN LPRI"/>
    <property type="match status" value="1"/>
</dbReference>
<reference evidence="3 4" key="1">
    <citation type="submission" date="2023-07" db="EMBL/GenBank/DDBJ databases">
        <authorList>
            <person name="Peeters C."/>
        </authorList>
    </citation>
    <scope>NUCLEOTIDE SEQUENCE [LARGE SCALE GENOMIC DNA]</scope>
    <source>
        <strain evidence="3 4">R-16034</strain>
    </source>
</reference>
<feature type="domain" description="Lysozyme inhibitor LprI-like N-terminal" evidence="2">
    <location>
        <begin position="32"/>
        <end position="88"/>
    </location>
</feature>
<keyword evidence="4" id="KW-1185">Reference proteome</keyword>
<keyword evidence="1" id="KW-0732">Signal</keyword>
<feature type="chain" id="PRO_5044502194" description="Lysozyme inhibitor LprI-like N-terminal domain-containing protein" evidence="1">
    <location>
        <begin position="28"/>
        <end position="334"/>
    </location>
</feature>
<dbReference type="AlphaFoldDB" id="A0AB72X476"/>
<dbReference type="Proteomes" id="UP001189225">
    <property type="component" value="Unassembled WGS sequence"/>
</dbReference>
<accession>A0AB72X476</accession>
<organism evidence="3 4">
    <name type="scientific">Ralstonia edaphi</name>
    <dbReference type="NCBI Taxonomy" id="3058599"/>
    <lineage>
        <taxon>Bacteria</taxon>
        <taxon>Pseudomonadati</taxon>
        <taxon>Pseudomonadota</taxon>
        <taxon>Betaproteobacteria</taxon>
        <taxon>Burkholderiales</taxon>
        <taxon>Burkholderiaceae</taxon>
        <taxon>Ralstonia</taxon>
    </lineage>
</organism>
<dbReference type="RefSeq" id="WP_316900743.1">
    <property type="nucleotide sequence ID" value="NZ_CATWHI010000003.1"/>
</dbReference>
<dbReference type="InterPro" id="IPR058087">
    <property type="entry name" value="XAC2610_dom"/>
</dbReference>
<protein>
    <recommendedName>
        <fullName evidence="2">Lysozyme inhibitor LprI-like N-terminal domain-containing protein</fullName>
    </recommendedName>
</protein>
<dbReference type="InterPro" id="IPR009739">
    <property type="entry name" value="LprI-like_N"/>
</dbReference>
<dbReference type="Pfam" id="PF07007">
    <property type="entry name" value="LprI"/>
    <property type="match status" value="1"/>
</dbReference>
<sequence length="334" mass="36622">MTPFRGISAIAFAIAFAIALLPAAAHAASFDCAAARTPIEHAICNDAQLSALDSELADAYRAALKKYGADTDALKAGQRDWLKQRAPAGHIDVAALKEAYRARIDELEAQPAFPDPGEPVNGPVFRLNAIAKQHDFVLRMLEACPGDNSKEDTTCEGPAQLLVHDKGQRAVRQVINLPNVFVTLPKGSKGPLVNSARLYDYQGVINVGDFNFDGLEDFGIQTGNEGSYGGPSYDIYLFNAQAQRFVPNSEMTSLIRSTLGFFEVDVKSKRLRTFAKGGCCYHETTTYRVDHDVPVAVARYMEEVMSSGDKMKITEETLVNGKWRSKVHYEPMPK</sequence>
<evidence type="ECO:0000313" key="3">
    <source>
        <dbReference type="EMBL" id="CAJ0741861.1"/>
    </source>
</evidence>
<dbReference type="GO" id="GO:0005576">
    <property type="term" value="C:extracellular region"/>
    <property type="evidence" value="ECO:0007669"/>
    <property type="project" value="TreeGrafter"/>
</dbReference>
<dbReference type="EMBL" id="CATWHI010000003">
    <property type="protein sequence ID" value="CAJ0741861.1"/>
    <property type="molecule type" value="Genomic_DNA"/>
</dbReference>
<feature type="signal peptide" evidence="1">
    <location>
        <begin position="1"/>
        <end position="27"/>
    </location>
</feature>
<name>A0AB72X476_9RALS</name>
<dbReference type="PANTHER" id="PTHR37549:SF1">
    <property type="entry name" value="LIPOPROTEIN LPRI"/>
    <property type="match status" value="1"/>
</dbReference>
<comment type="caution">
    <text evidence="3">The sequence shown here is derived from an EMBL/GenBank/DDBJ whole genome shotgun (WGS) entry which is preliminary data.</text>
</comment>
<dbReference type="NCBIfam" id="NF047539">
    <property type="entry name" value="XAC2610_fam"/>
    <property type="match status" value="1"/>
</dbReference>
<gene>
    <name evidence="3" type="ORF">R16034_02856</name>
</gene>
<dbReference type="Gene3D" id="1.20.1270.180">
    <property type="match status" value="1"/>
</dbReference>
<evidence type="ECO:0000259" key="2">
    <source>
        <dbReference type="Pfam" id="PF07007"/>
    </source>
</evidence>